<sequence length="135" mass="14983">MNVTVESLVANEISDFCAGLENIGAPVTPEEIKKELERRILPLVQSIEIFDATELAEAPIIATEKTWLYGEFPDEDEAQAWDDMLSGHLSKPGNEEPKVISCWSCKESLTLGQRAENDGFCPHCNCNNEIELDDA</sequence>
<evidence type="ECO:0000313" key="1">
    <source>
        <dbReference type="EMBL" id="ORJ21573.1"/>
    </source>
</evidence>
<dbReference type="EMBL" id="MRWD01000017">
    <property type="protein sequence ID" value="ORJ21573.1"/>
    <property type="molecule type" value="Genomic_DNA"/>
</dbReference>
<organism evidence="1 2">
    <name type="scientific">Rouxiella silvae</name>
    <dbReference type="NCBI Taxonomy" id="1646373"/>
    <lineage>
        <taxon>Bacteria</taxon>
        <taxon>Pseudomonadati</taxon>
        <taxon>Pseudomonadota</taxon>
        <taxon>Gammaproteobacteria</taxon>
        <taxon>Enterobacterales</taxon>
        <taxon>Yersiniaceae</taxon>
        <taxon>Rouxiella</taxon>
    </lineage>
</organism>
<reference evidence="1 2" key="1">
    <citation type="journal article" date="2017" name="Int. J. Syst. Evol. Microbiol.">
        <title>Rouxiella badensis sp. nov. and Rouxiella silvae sp. nov. isolated from peat bog soil in Germany and emendation of the genus description.</title>
        <authorList>
            <person name="Le Fleche-Mateos A."/>
            <person name="Kugler J.H."/>
            <person name="Hansen S.H."/>
            <person name="Syldatk C."/>
            <person name="Hausmann R."/>
            <person name="Lomprez F."/>
            <person name="Vandenbogaert M."/>
            <person name="Manuguerra J.C."/>
            <person name="Grimont P.A."/>
        </authorList>
    </citation>
    <scope>NUCLEOTIDE SEQUENCE [LARGE SCALE GENOMIC DNA]</scope>
    <source>
        <strain evidence="1 2">213</strain>
    </source>
</reference>
<dbReference type="Proteomes" id="UP000192722">
    <property type="component" value="Unassembled WGS sequence"/>
</dbReference>
<evidence type="ECO:0000313" key="2">
    <source>
        <dbReference type="Proteomes" id="UP000192722"/>
    </source>
</evidence>
<name>A0ABX3U251_9GAMM</name>
<protein>
    <submittedName>
        <fullName evidence="1">Uncharacterized protein</fullName>
    </submittedName>
</protein>
<accession>A0ABX3U251</accession>
<comment type="caution">
    <text evidence="1">The sequence shown here is derived from an EMBL/GenBank/DDBJ whole genome shotgun (WGS) entry which is preliminary data.</text>
</comment>
<gene>
    <name evidence="1" type="ORF">BS639_08895</name>
</gene>
<dbReference type="RefSeq" id="WP_084982881.1">
    <property type="nucleotide sequence ID" value="NZ_CBCSCF010000002.1"/>
</dbReference>
<keyword evidence="2" id="KW-1185">Reference proteome</keyword>
<proteinExistence type="predicted"/>